<evidence type="ECO:0000256" key="1">
    <source>
        <dbReference type="ARBA" id="ARBA00022737"/>
    </source>
</evidence>
<dbReference type="PANTHER" id="PTHR47003:SF3">
    <property type="entry name" value="SMALL RIBOSOMAL SUBUNIT PROTEIN MS81 (RPPR8)"/>
    <property type="match status" value="1"/>
</dbReference>
<evidence type="ECO:0008006" key="4">
    <source>
        <dbReference type="Google" id="ProtNLM"/>
    </source>
</evidence>
<organism evidence="2 3">
    <name type="scientific">Amborella trichopoda</name>
    <dbReference type="NCBI Taxonomy" id="13333"/>
    <lineage>
        <taxon>Eukaryota</taxon>
        <taxon>Viridiplantae</taxon>
        <taxon>Streptophyta</taxon>
        <taxon>Embryophyta</taxon>
        <taxon>Tracheophyta</taxon>
        <taxon>Spermatophyta</taxon>
        <taxon>Magnoliopsida</taxon>
        <taxon>Amborellales</taxon>
        <taxon>Amborellaceae</taxon>
        <taxon>Amborella</taxon>
    </lineage>
</organism>
<sequence>MINEAVDLYVYTMKSPNKPSDHDFSMLLRTLALNIEQGLNLFPRAIKAFEDSGHSVSKSSVDGVLKALASIGKLSEADKILKAISASGLQAHVNFQNLVISVLCRAGDLEKASKIFLWVAEKQGKADAATLELLVNKYCDLKRAGDAFTFIKKVVENTGIKPWHTTYKTLVEKLIGQNRIGDALKLLGLMKCHGFPPFTDPFFEYIPKSGTVDDAVGLFAAITVKNLPSTSVIIRMFEAFLKAGRFNVAHDLLSRSPGHIRNHADILNLFCAMKPQGAAA</sequence>
<dbReference type="HOGENOM" id="CLU_995141_0_0_1"/>
<accession>U5D0P8</accession>
<dbReference type="PANTHER" id="PTHR47003">
    <property type="entry name" value="OS01G0970900 PROTEIN"/>
    <property type="match status" value="1"/>
</dbReference>
<dbReference type="Gramene" id="ERN19176">
    <property type="protein sequence ID" value="ERN19176"/>
    <property type="gene ID" value="AMTR_s00061p00173340"/>
</dbReference>
<evidence type="ECO:0000313" key="2">
    <source>
        <dbReference type="EMBL" id="ERN19176.1"/>
    </source>
</evidence>
<dbReference type="Pfam" id="PF01535">
    <property type="entry name" value="PPR"/>
    <property type="match status" value="1"/>
</dbReference>
<dbReference type="AlphaFoldDB" id="U5D0P8"/>
<dbReference type="Gene3D" id="1.25.40.10">
    <property type="entry name" value="Tetratricopeptide repeat domain"/>
    <property type="match status" value="1"/>
</dbReference>
<evidence type="ECO:0000313" key="3">
    <source>
        <dbReference type="Proteomes" id="UP000017836"/>
    </source>
</evidence>
<keyword evidence="1" id="KW-0677">Repeat</keyword>
<keyword evidence="3" id="KW-1185">Reference proteome</keyword>
<dbReference type="Proteomes" id="UP000017836">
    <property type="component" value="Unassembled WGS sequence"/>
</dbReference>
<protein>
    <recommendedName>
        <fullName evidence="4">Pentacotripeptide-repeat region of PRORP domain-containing protein</fullName>
    </recommendedName>
</protein>
<reference evidence="3" key="1">
    <citation type="journal article" date="2013" name="Science">
        <title>The Amborella genome and the evolution of flowering plants.</title>
        <authorList>
            <consortium name="Amborella Genome Project"/>
        </authorList>
    </citation>
    <scope>NUCLEOTIDE SEQUENCE [LARGE SCALE GENOMIC DNA]</scope>
</reference>
<dbReference type="InterPro" id="IPR011990">
    <property type="entry name" value="TPR-like_helical_dom_sf"/>
</dbReference>
<dbReference type="eggNOG" id="KOG4197">
    <property type="taxonomic scope" value="Eukaryota"/>
</dbReference>
<gene>
    <name evidence="2" type="ORF">AMTR_s00061p00173340</name>
</gene>
<dbReference type="EMBL" id="KI392075">
    <property type="protein sequence ID" value="ERN19176.1"/>
    <property type="molecule type" value="Genomic_DNA"/>
</dbReference>
<dbReference type="InterPro" id="IPR044578">
    <property type="entry name" value="BIR6-like"/>
</dbReference>
<dbReference type="GO" id="GO:0008380">
    <property type="term" value="P:RNA splicing"/>
    <property type="evidence" value="ECO:0007669"/>
    <property type="project" value="InterPro"/>
</dbReference>
<proteinExistence type="predicted"/>
<name>U5D0P8_AMBTC</name>
<dbReference type="InterPro" id="IPR002885">
    <property type="entry name" value="PPR_rpt"/>
</dbReference>